<evidence type="ECO:0000256" key="13">
    <source>
        <dbReference type="SAM" id="Phobius"/>
    </source>
</evidence>
<keyword evidence="12" id="KW-0325">Glycoprotein</keyword>
<evidence type="ECO:0000259" key="15">
    <source>
        <dbReference type="Pfam" id="PF08263"/>
    </source>
</evidence>
<keyword evidence="7 14" id="KW-0732">Signal</keyword>
<feature type="domain" description="Leucine-rich repeat-containing N-terminal plant-type" evidence="15">
    <location>
        <begin position="39"/>
        <end position="86"/>
    </location>
</feature>
<keyword evidence="11" id="KW-0675">Receptor</keyword>
<evidence type="ECO:0000256" key="5">
    <source>
        <dbReference type="ARBA" id="ARBA00022614"/>
    </source>
</evidence>
<accession>A0A4U5MVY8</accession>
<evidence type="ECO:0000256" key="7">
    <source>
        <dbReference type="ARBA" id="ARBA00022729"/>
    </source>
</evidence>
<dbReference type="AlphaFoldDB" id="A0A4U5MVY8"/>
<evidence type="ECO:0000313" key="17">
    <source>
        <dbReference type="EMBL" id="TKR74057.1"/>
    </source>
</evidence>
<keyword evidence="6 13" id="KW-0812">Transmembrane</keyword>
<evidence type="ECO:0000259" key="16">
    <source>
        <dbReference type="Pfam" id="PF23598"/>
    </source>
</evidence>
<dbReference type="FunFam" id="3.80.10.10:FF:000095">
    <property type="entry name" value="LRR receptor-like serine/threonine-protein kinase GSO1"/>
    <property type="match status" value="2"/>
</dbReference>
<keyword evidence="3" id="KW-1003">Cell membrane</keyword>
<evidence type="ECO:0000256" key="1">
    <source>
        <dbReference type="ARBA" id="ARBA00004251"/>
    </source>
</evidence>
<protein>
    <submittedName>
        <fullName evidence="17">Uncharacterized protein</fullName>
    </submittedName>
</protein>
<comment type="caution">
    <text evidence="17">The sequence shown here is derived from an EMBL/GenBank/DDBJ whole genome shotgun (WGS) entry which is preliminary data.</text>
</comment>
<comment type="subcellular location">
    <subcellularLocation>
        <location evidence="1">Cell membrane</location>
        <topology evidence="1">Single-pass type I membrane protein</topology>
    </subcellularLocation>
</comment>
<dbReference type="FunFam" id="3.80.10.10:FF:000111">
    <property type="entry name" value="LRR receptor-like serine/threonine-protein kinase ERECTA"/>
    <property type="match status" value="1"/>
</dbReference>
<dbReference type="GO" id="GO:0005886">
    <property type="term" value="C:plasma membrane"/>
    <property type="evidence" value="ECO:0007669"/>
    <property type="project" value="UniProtKB-SubCell"/>
</dbReference>
<name>A0A4U5MVY8_POPAL</name>
<dbReference type="Gene3D" id="3.80.10.10">
    <property type="entry name" value="Ribonuclease Inhibitor"/>
    <property type="match status" value="5"/>
</dbReference>
<keyword evidence="10 13" id="KW-0472">Membrane</keyword>
<dbReference type="Pfam" id="PF13855">
    <property type="entry name" value="LRR_8"/>
    <property type="match status" value="2"/>
</dbReference>
<evidence type="ECO:0000256" key="9">
    <source>
        <dbReference type="ARBA" id="ARBA00022989"/>
    </source>
</evidence>
<dbReference type="EMBL" id="RCHU01001176">
    <property type="protein sequence ID" value="TKR74057.1"/>
    <property type="molecule type" value="Genomic_DNA"/>
</dbReference>
<dbReference type="PANTHER" id="PTHR48052">
    <property type="entry name" value="UNNAMED PRODUCT"/>
    <property type="match status" value="1"/>
</dbReference>
<evidence type="ECO:0000256" key="10">
    <source>
        <dbReference type="ARBA" id="ARBA00023136"/>
    </source>
</evidence>
<dbReference type="PANTHER" id="PTHR48052:SF8">
    <property type="entry name" value="LRR RECEPTOR-LIKE SERINE_THREONINE-PROTEIN KINASE FLS2"/>
    <property type="match status" value="1"/>
</dbReference>
<dbReference type="SMART" id="SM00369">
    <property type="entry name" value="LRR_TYP"/>
    <property type="match status" value="13"/>
</dbReference>
<dbReference type="InterPro" id="IPR003591">
    <property type="entry name" value="Leu-rich_rpt_typical-subtyp"/>
</dbReference>
<evidence type="ECO:0000256" key="8">
    <source>
        <dbReference type="ARBA" id="ARBA00022737"/>
    </source>
</evidence>
<feature type="transmembrane region" description="Helical" evidence="13">
    <location>
        <begin position="1100"/>
        <end position="1124"/>
    </location>
</feature>
<evidence type="ECO:0000256" key="3">
    <source>
        <dbReference type="ARBA" id="ARBA00022475"/>
    </source>
</evidence>
<keyword evidence="9 13" id="KW-1133">Transmembrane helix</keyword>
<sequence length="1160" mass="128050">MGSSLLLAQFLCLLFFHSHSQPAHSSSNFSSSVQLCPGDQSLALLQFKNSFPMTPSSPYGFPCYPPKKVLWKEGTDCCSWDGVTCNMQTGHVIGLDLGCSMLYGTLHSNSTLFSLHHLQKLDLSRNDFNGSVISSSFGQFLHLTHLNLNLSNFAGQVPPEISHLSRLVSLDLSSNSDELMLEPISFNKLAHNLTQLRELYLGVVNLSLVVPSSLMNLSSSLSSLQLGYCGLQGELPDNIFRRSNLQSLELRGNEELTGSFPPYNLSNALSHLDLSQTRISIHLEPHSIGHLKSVEKMYLIGCNFVGSNLGLLGNLTQLIELGLAYSQLGGQIPFSFGKLKQLEYLDLGYNNFIGPIPDVFGKLKQLEYLDLGYNNFIGPIPDVFANETQLAWLDLSGNNFQGHLPFSLGNLKKLSRLLLSTNNFTGKILNEFSNLTQLTKVDLSNNRFDGQIPSSFENLNKLESLTLSFNNFSGKILDGFCNLTQLNDLDLSNNKFDGQISSSFGNLNMLFSLKFSFNNFSGKIPDGFANLTQLTWLDLSNNKFDGQIPSSFGNFNMLDSLRLSFNNFSGKIPGGFANLTQLSLLDLSNNKFDSQISSSLGNLKKLQELNLSCNNIIGEIPNSLFELTQLDWLDLSYNRLIGLPFQISRLSGLTALFLSNNQLIGHIPSQISRLSGLNSLDLSHNLLNGTIPSSLFSMPFLQALLLHNNLLYGQISPFLCNSLQYIDFSHNRLYGQIPPSVFKLELLSTLMLSSNDKLTGNISSVICELKFLEILDLSNNGFSGFIPQCLGNFSDGLSVLHLGGNNLHGIIPSIYSEGNSLRYLNFNGNQLKGVIPPSIINCVNLEFLDLGNNMIDDTFPSFLETLPQLEVVVLRSNKLHGSLKGPTVKDSFSKLQIFDLSNNSLSGPLPTEYFNNFKAMMSVDEHMDYMRTNNLSTSYVYSVTLAWKGSEIEFSKIQIALATLDLSCNKFTGKIPESLGKLKSLKQLNLSHNSLIGCIQPSLGNLTNLESLDLSSNLLAGRIPQELVDLTFLAVLNLSYNQLEGAIPVGKQFNTFENGSYGGNLGLCGLPLQVKCNKGEGQQPPPSNFEKEDSMFEDGFGWKAVAMGYGCGFVFGVSIGYVVFRARKPAWFVKMVEDSAHQNAKRLRRKNAPRNGGRRY</sequence>
<evidence type="ECO:0000256" key="4">
    <source>
        <dbReference type="ARBA" id="ARBA00022553"/>
    </source>
</evidence>
<gene>
    <name evidence="17" type="ORF">D5086_0000299380</name>
</gene>
<dbReference type="GO" id="GO:0007165">
    <property type="term" value="P:signal transduction"/>
    <property type="evidence" value="ECO:0007669"/>
    <property type="project" value="UniProtKB-ARBA"/>
</dbReference>
<dbReference type="SUPFAM" id="SSF52047">
    <property type="entry name" value="RNI-like"/>
    <property type="match status" value="3"/>
</dbReference>
<dbReference type="InterPro" id="IPR001611">
    <property type="entry name" value="Leu-rich_rpt"/>
</dbReference>
<comment type="similarity">
    <text evidence="2">Belongs to the RLP family.</text>
</comment>
<dbReference type="InterPro" id="IPR032675">
    <property type="entry name" value="LRR_dom_sf"/>
</dbReference>
<evidence type="ECO:0000256" key="6">
    <source>
        <dbReference type="ARBA" id="ARBA00022692"/>
    </source>
</evidence>
<dbReference type="InterPro" id="IPR013210">
    <property type="entry name" value="LRR_N_plant-typ"/>
</dbReference>
<evidence type="ECO:0000256" key="14">
    <source>
        <dbReference type="SAM" id="SignalP"/>
    </source>
</evidence>
<dbReference type="Pfam" id="PF00560">
    <property type="entry name" value="LRR_1"/>
    <property type="match status" value="12"/>
</dbReference>
<feature type="chain" id="PRO_5020415759" evidence="14">
    <location>
        <begin position="26"/>
        <end position="1160"/>
    </location>
</feature>
<dbReference type="Pfam" id="PF23598">
    <property type="entry name" value="LRR_14"/>
    <property type="match status" value="1"/>
</dbReference>
<keyword evidence="5" id="KW-0433">Leucine-rich repeat</keyword>
<evidence type="ECO:0000256" key="2">
    <source>
        <dbReference type="ARBA" id="ARBA00009592"/>
    </source>
</evidence>
<keyword evidence="4" id="KW-0597">Phosphoprotein</keyword>
<dbReference type="PROSITE" id="PS51450">
    <property type="entry name" value="LRR"/>
    <property type="match status" value="1"/>
</dbReference>
<dbReference type="SMART" id="SM00365">
    <property type="entry name" value="LRR_SD22"/>
    <property type="match status" value="11"/>
</dbReference>
<proteinExistence type="inferred from homology"/>
<dbReference type="STRING" id="43335.A0A4U5MVY8"/>
<dbReference type="Pfam" id="PF08263">
    <property type="entry name" value="LRRNT_2"/>
    <property type="match status" value="1"/>
</dbReference>
<evidence type="ECO:0000256" key="12">
    <source>
        <dbReference type="ARBA" id="ARBA00023180"/>
    </source>
</evidence>
<keyword evidence="8" id="KW-0677">Repeat</keyword>
<dbReference type="FunFam" id="3.80.10.10:FF:000383">
    <property type="entry name" value="Leucine-rich repeat receptor protein kinase EMS1"/>
    <property type="match status" value="1"/>
</dbReference>
<feature type="domain" description="Disease resistance R13L4/SHOC-2-like LRR" evidence="16">
    <location>
        <begin position="336"/>
        <end position="494"/>
    </location>
</feature>
<evidence type="ECO:0000256" key="11">
    <source>
        <dbReference type="ARBA" id="ARBA00023170"/>
    </source>
</evidence>
<organism evidence="17">
    <name type="scientific">Populus alba</name>
    <name type="common">White poplar</name>
    <dbReference type="NCBI Taxonomy" id="43335"/>
    <lineage>
        <taxon>Eukaryota</taxon>
        <taxon>Viridiplantae</taxon>
        <taxon>Streptophyta</taxon>
        <taxon>Embryophyta</taxon>
        <taxon>Tracheophyta</taxon>
        <taxon>Spermatophyta</taxon>
        <taxon>Magnoliopsida</taxon>
        <taxon>eudicotyledons</taxon>
        <taxon>Gunneridae</taxon>
        <taxon>Pentapetalae</taxon>
        <taxon>rosids</taxon>
        <taxon>fabids</taxon>
        <taxon>Malpighiales</taxon>
        <taxon>Salicaceae</taxon>
        <taxon>Saliceae</taxon>
        <taxon>Populus</taxon>
    </lineage>
</organism>
<feature type="signal peptide" evidence="14">
    <location>
        <begin position="1"/>
        <end position="25"/>
    </location>
</feature>
<dbReference type="InterPro" id="IPR055414">
    <property type="entry name" value="LRR_R13L4/SHOC2-like"/>
</dbReference>
<dbReference type="FunFam" id="3.80.10.10:FF:000041">
    <property type="entry name" value="LRR receptor-like serine/threonine-protein kinase ERECTA"/>
    <property type="match status" value="1"/>
</dbReference>
<reference evidence="17" key="1">
    <citation type="submission" date="2018-10" db="EMBL/GenBank/DDBJ databases">
        <title>Population genomic analysis revealed the cold adaptation of white poplar.</title>
        <authorList>
            <person name="Liu Y.-J."/>
        </authorList>
    </citation>
    <scope>NUCLEOTIDE SEQUENCE [LARGE SCALE GENOMIC DNA]</scope>
    <source>
        <strain evidence="17">PAL-ZL1</strain>
    </source>
</reference>
<dbReference type="PRINTS" id="PR00019">
    <property type="entry name" value="LEURICHRPT"/>
</dbReference>